<sequence length="69" mass="6930">MRDIILAIGLTVGLAACTPPGGPAPEPAHAPDPALGQGAFVGAPPAPGRTAAERAARRTYFSGPRGHEF</sequence>
<feature type="region of interest" description="Disordered" evidence="1">
    <location>
        <begin position="19"/>
        <end position="69"/>
    </location>
</feature>
<comment type="caution">
    <text evidence="2">The sequence shown here is derived from an EMBL/GenBank/DDBJ whole genome shotgun (WGS) entry which is preliminary data.</text>
</comment>
<evidence type="ECO:0000256" key="1">
    <source>
        <dbReference type="SAM" id="MobiDB-lite"/>
    </source>
</evidence>
<keyword evidence="3" id="KW-1185">Reference proteome</keyword>
<protein>
    <submittedName>
        <fullName evidence="2">Uncharacterized protein</fullName>
    </submittedName>
</protein>
<name>A0A4V6PM08_9RHOB</name>
<accession>A0A4V6PM08</accession>
<dbReference type="AlphaFoldDB" id="A0A4V6PM08"/>
<dbReference type="Proteomes" id="UP000295301">
    <property type="component" value="Unassembled WGS sequence"/>
</dbReference>
<evidence type="ECO:0000313" key="2">
    <source>
        <dbReference type="EMBL" id="TDK41247.1"/>
    </source>
</evidence>
<evidence type="ECO:0000313" key="3">
    <source>
        <dbReference type="Proteomes" id="UP000295301"/>
    </source>
</evidence>
<proteinExistence type="predicted"/>
<dbReference type="RefSeq" id="WP_133361815.1">
    <property type="nucleotide sequence ID" value="NZ_SMUV01000074.1"/>
</dbReference>
<organism evidence="2 3">
    <name type="scientific">Antarcticimicrobium luteum</name>
    <dbReference type="NCBI Taxonomy" id="2547397"/>
    <lineage>
        <taxon>Bacteria</taxon>
        <taxon>Pseudomonadati</taxon>
        <taxon>Pseudomonadota</taxon>
        <taxon>Alphaproteobacteria</taxon>
        <taxon>Rhodobacterales</taxon>
        <taxon>Paracoccaceae</taxon>
        <taxon>Antarcticimicrobium</taxon>
    </lineage>
</organism>
<dbReference type="EMBL" id="SMUV01000074">
    <property type="protein sequence ID" value="TDK41247.1"/>
    <property type="molecule type" value="Genomic_DNA"/>
</dbReference>
<reference evidence="2 3" key="1">
    <citation type="submission" date="2019-03" db="EMBL/GenBank/DDBJ databases">
        <title>Ruegeria lutea sp. nov., a novel strain, isolated from marine sediment, the Masan Bay, South Korea.</title>
        <authorList>
            <person name="Kim J."/>
            <person name="Kim D.-Y."/>
            <person name="Lee S.-S."/>
        </authorList>
    </citation>
    <scope>NUCLEOTIDE SEQUENCE [LARGE SCALE GENOMIC DNA]</scope>
    <source>
        <strain evidence="2 3">318-1</strain>
    </source>
</reference>
<gene>
    <name evidence="2" type="ORF">E1832_21395</name>
</gene>
<feature type="compositionally biased region" description="Pro residues" evidence="1">
    <location>
        <begin position="20"/>
        <end position="30"/>
    </location>
</feature>
<dbReference type="PROSITE" id="PS51257">
    <property type="entry name" value="PROKAR_LIPOPROTEIN"/>
    <property type="match status" value="1"/>
</dbReference>